<protein>
    <submittedName>
        <fullName evidence="4">DNA-binding response regulator</fullName>
    </submittedName>
</protein>
<evidence type="ECO:0000313" key="4">
    <source>
        <dbReference type="EMBL" id="GGD65422.1"/>
    </source>
</evidence>
<evidence type="ECO:0000313" key="5">
    <source>
        <dbReference type="Proteomes" id="UP000609064"/>
    </source>
</evidence>
<dbReference type="SUPFAM" id="SSF52172">
    <property type="entry name" value="CheY-like"/>
    <property type="match status" value="1"/>
</dbReference>
<evidence type="ECO:0000259" key="3">
    <source>
        <dbReference type="PROSITE" id="PS50930"/>
    </source>
</evidence>
<proteinExistence type="predicted"/>
<dbReference type="RefSeq" id="WP_188767247.1">
    <property type="nucleotide sequence ID" value="NZ_BMKK01000006.1"/>
</dbReference>
<dbReference type="SMART" id="SM00448">
    <property type="entry name" value="REC"/>
    <property type="match status" value="1"/>
</dbReference>
<dbReference type="GO" id="GO:0000156">
    <property type="term" value="F:phosphorelay response regulator activity"/>
    <property type="evidence" value="ECO:0007669"/>
    <property type="project" value="InterPro"/>
</dbReference>
<gene>
    <name evidence="4" type="ORF">GCM10011514_31840</name>
</gene>
<feature type="modified residue" description="4-aspartylphosphate" evidence="1">
    <location>
        <position position="53"/>
    </location>
</feature>
<dbReference type="GO" id="GO:0003677">
    <property type="term" value="F:DNA binding"/>
    <property type="evidence" value="ECO:0007669"/>
    <property type="project" value="UniProtKB-KW"/>
</dbReference>
<dbReference type="SMART" id="SM00850">
    <property type="entry name" value="LytTR"/>
    <property type="match status" value="1"/>
</dbReference>
<evidence type="ECO:0000259" key="2">
    <source>
        <dbReference type="PROSITE" id="PS50110"/>
    </source>
</evidence>
<sequence>MKTILIDDEPLAIGRLKRLLGKFEDFEIIAEAKNGHEGLEKITSLKPDVIFLDIEMPEMTGFEMLAQLDFMPLVVFATAYDQYAIRAFEENSIDYLLKPIETERLEKTVEKLRKLKSNTSDSSMNNSLLQLIEQFKPKKDIHSISVKSGEKILFIPLTEISFFEAEDKYVFLNTTDGKQYLTNYTIASLEEKLPENFTRVSRSSIINSLLIKELQKYFSGKYLVIMRDTKASKIETGSAYGENLKKLMEI</sequence>
<dbReference type="FunFam" id="3.40.50.2300:FF:000051">
    <property type="entry name" value="Two-component response regulator yehT"/>
    <property type="match status" value="1"/>
</dbReference>
<dbReference type="Gene3D" id="2.40.50.1020">
    <property type="entry name" value="LytTr DNA-binding domain"/>
    <property type="match status" value="1"/>
</dbReference>
<dbReference type="Proteomes" id="UP000609064">
    <property type="component" value="Unassembled WGS sequence"/>
</dbReference>
<dbReference type="EMBL" id="BMKK01000006">
    <property type="protein sequence ID" value="GGD65422.1"/>
    <property type="molecule type" value="Genomic_DNA"/>
</dbReference>
<dbReference type="PANTHER" id="PTHR37299:SF1">
    <property type="entry name" value="STAGE 0 SPORULATION PROTEIN A HOMOLOG"/>
    <property type="match status" value="1"/>
</dbReference>
<organism evidence="4 5">
    <name type="scientific">Emticicia aquatilis</name>
    <dbReference type="NCBI Taxonomy" id="1537369"/>
    <lineage>
        <taxon>Bacteria</taxon>
        <taxon>Pseudomonadati</taxon>
        <taxon>Bacteroidota</taxon>
        <taxon>Cytophagia</taxon>
        <taxon>Cytophagales</taxon>
        <taxon>Leadbetterellaceae</taxon>
        <taxon>Emticicia</taxon>
    </lineage>
</organism>
<dbReference type="PROSITE" id="PS50930">
    <property type="entry name" value="HTH_LYTTR"/>
    <property type="match status" value="1"/>
</dbReference>
<dbReference type="InterPro" id="IPR007492">
    <property type="entry name" value="LytTR_DNA-bd_dom"/>
</dbReference>
<dbReference type="PROSITE" id="PS50110">
    <property type="entry name" value="RESPONSE_REGULATORY"/>
    <property type="match status" value="1"/>
</dbReference>
<name>A0A917DTF5_9BACT</name>
<comment type="caution">
    <text evidence="4">The sequence shown here is derived from an EMBL/GenBank/DDBJ whole genome shotgun (WGS) entry which is preliminary data.</text>
</comment>
<accession>A0A917DTF5</accession>
<dbReference type="InterPro" id="IPR011006">
    <property type="entry name" value="CheY-like_superfamily"/>
</dbReference>
<evidence type="ECO:0000256" key="1">
    <source>
        <dbReference type="PROSITE-ProRule" id="PRU00169"/>
    </source>
</evidence>
<dbReference type="InterPro" id="IPR001789">
    <property type="entry name" value="Sig_transdc_resp-reg_receiver"/>
</dbReference>
<feature type="domain" description="HTH LytTR-type" evidence="3">
    <location>
        <begin position="144"/>
        <end position="250"/>
    </location>
</feature>
<reference evidence="4" key="1">
    <citation type="journal article" date="2014" name="Int. J. Syst. Evol. Microbiol.">
        <title>Complete genome sequence of Corynebacterium casei LMG S-19264T (=DSM 44701T), isolated from a smear-ripened cheese.</title>
        <authorList>
            <consortium name="US DOE Joint Genome Institute (JGI-PGF)"/>
            <person name="Walter F."/>
            <person name="Albersmeier A."/>
            <person name="Kalinowski J."/>
            <person name="Ruckert C."/>
        </authorList>
    </citation>
    <scope>NUCLEOTIDE SEQUENCE</scope>
    <source>
        <strain evidence="4">CGMCC 1.15958</strain>
    </source>
</reference>
<reference evidence="4" key="2">
    <citation type="submission" date="2020-09" db="EMBL/GenBank/DDBJ databases">
        <authorList>
            <person name="Sun Q."/>
            <person name="Zhou Y."/>
        </authorList>
    </citation>
    <scope>NUCLEOTIDE SEQUENCE</scope>
    <source>
        <strain evidence="4">CGMCC 1.15958</strain>
    </source>
</reference>
<dbReference type="AlphaFoldDB" id="A0A917DTF5"/>
<keyword evidence="4" id="KW-0238">DNA-binding</keyword>
<feature type="domain" description="Response regulatory" evidence="2">
    <location>
        <begin position="2"/>
        <end position="113"/>
    </location>
</feature>
<keyword evidence="5" id="KW-1185">Reference proteome</keyword>
<dbReference type="Pfam" id="PF04397">
    <property type="entry name" value="LytTR"/>
    <property type="match status" value="1"/>
</dbReference>
<dbReference type="Pfam" id="PF00072">
    <property type="entry name" value="Response_reg"/>
    <property type="match status" value="1"/>
</dbReference>
<keyword evidence="1" id="KW-0597">Phosphoprotein</keyword>
<dbReference type="Gene3D" id="3.40.50.2300">
    <property type="match status" value="1"/>
</dbReference>
<dbReference type="InterPro" id="IPR046947">
    <property type="entry name" value="LytR-like"/>
</dbReference>
<dbReference type="PANTHER" id="PTHR37299">
    <property type="entry name" value="TRANSCRIPTIONAL REGULATOR-RELATED"/>
    <property type="match status" value="1"/>
</dbReference>